<accession>A0ABP0NKX0</accession>
<evidence type="ECO:0000256" key="1">
    <source>
        <dbReference type="SAM" id="SignalP"/>
    </source>
</evidence>
<dbReference type="EMBL" id="CAXAMN010021916">
    <property type="protein sequence ID" value="CAK9064425.1"/>
    <property type="molecule type" value="Genomic_DNA"/>
</dbReference>
<organism evidence="2 3">
    <name type="scientific">Durusdinium trenchii</name>
    <dbReference type="NCBI Taxonomy" id="1381693"/>
    <lineage>
        <taxon>Eukaryota</taxon>
        <taxon>Sar</taxon>
        <taxon>Alveolata</taxon>
        <taxon>Dinophyceae</taxon>
        <taxon>Suessiales</taxon>
        <taxon>Symbiodiniaceae</taxon>
        <taxon>Durusdinium</taxon>
    </lineage>
</organism>
<evidence type="ECO:0000313" key="2">
    <source>
        <dbReference type="EMBL" id="CAK9064425.1"/>
    </source>
</evidence>
<feature type="chain" id="PRO_5046808431" description="Acid phosphatase" evidence="1">
    <location>
        <begin position="18"/>
        <end position="253"/>
    </location>
</feature>
<sequence>MFFHLWALLHSAVATDGCNAPIRNASSAQSLREILMSMPRGYAFFDLDETLAMPSTPFIFGMPQSDAFLKRLTACEEEAMSSLGSRMEAAYYAAPLQLVDQTLPALVRHLRSEGWAVYGATSRRTGDSVPYDWHSWLLVDFLLEHGLHFTPLSTETVHLGNATRAGGIFFVGGEEVNKGHVIHQVVPAGHMAVLIDNTYDKLLRARSSSSCRFQGVHFTAAHGLESDDESRQRWLCEQLAQIGRRCKSCGQEL</sequence>
<keyword evidence="3" id="KW-1185">Reference proteome</keyword>
<proteinExistence type="predicted"/>
<keyword evidence="1" id="KW-0732">Signal</keyword>
<comment type="caution">
    <text evidence="2">The sequence shown here is derived from an EMBL/GenBank/DDBJ whole genome shotgun (WGS) entry which is preliminary data.</text>
</comment>
<reference evidence="2 3" key="1">
    <citation type="submission" date="2024-02" db="EMBL/GenBank/DDBJ databases">
        <authorList>
            <person name="Chen Y."/>
            <person name="Shah S."/>
            <person name="Dougan E. K."/>
            <person name="Thang M."/>
            <person name="Chan C."/>
        </authorList>
    </citation>
    <scope>NUCLEOTIDE SEQUENCE [LARGE SCALE GENOMIC DNA]</scope>
</reference>
<dbReference type="Proteomes" id="UP001642484">
    <property type="component" value="Unassembled WGS sequence"/>
</dbReference>
<evidence type="ECO:0000313" key="3">
    <source>
        <dbReference type="Proteomes" id="UP001642484"/>
    </source>
</evidence>
<feature type="signal peptide" evidence="1">
    <location>
        <begin position="1"/>
        <end position="17"/>
    </location>
</feature>
<protein>
    <recommendedName>
        <fullName evidence="4">Acid phosphatase</fullName>
    </recommendedName>
</protein>
<name>A0ABP0NKX0_9DINO</name>
<gene>
    <name evidence="2" type="ORF">CCMP2556_LOCUS31654</name>
</gene>
<evidence type="ECO:0008006" key="4">
    <source>
        <dbReference type="Google" id="ProtNLM"/>
    </source>
</evidence>